<evidence type="ECO:0000256" key="7">
    <source>
        <dbReference type="ARBA" id="ARBA00022824"/>
    </source>
</evidence>
<dbReference type="Proteomes" id="UP000765509">
    <property type="component" value="Unassembled WGS sequence"/>
</dbReference>
<sequence>MNWKLYLALIGLSVQPLAVSSEQIVLKAPEFKLSAGSKPSYQVTRLTRNIDAAGAITRETSVMWIKRLGGKTQDWILPIEHQRASKISFMEVVKGQGDAAESSEAKRLAIALKGIDSETKTHFYQIDWPESADEETAVTIKFHFINLTKPKPTELRQTEGNKQGMYWEGDLLGGLGAIPGIFSETAELKVQVKCPTSRVLEKLPPSGFHVQQASGANIVIFTNKLSAPELLNERQYGYVLFYQPHPVMVIRNLTRLVEVSHWGNNVAIEDQIYLENRGPKLRGAFSRWVHQSSLHTRAPGATSHILTGLTLELPQGVSSPYYIDTIGNVSTSRFRPSTPPELLNPQKQSKFKKYKEAKFSKLELSPRYPIAGGWNYSFVIGYNLEAGRLLKKTAKDEYVLKIPFFTNAVDVPIELGTLRVRLPEGSSQVKVFAPFPTTETQTDLIDKTYLDTTGRPTVFIKKLACTEKHAGDVYITYTRSPMRGLQKPMAISGWMMLLFMLTAGLRRFQWKIGY</sequence>
<organism evidence="11 12">
    <name type="scientific">Austropuccinia psidii MF-1</name>
    <dbReference type="NCBI Taxonomy" id="1389203"/>
    <lineage>
        <taxon>Eukaryota</taxon>
        <taxon>Fungi</taxon>
        <taxon>Dikarya</taxon>
        <taxon>Basidiomycota</taxon>
        <taxon>Pucciniomycotina</taxon>
        <taxon>Pucciniomycetes</taxon>
        <taxon>Pucciniales</taxon>
        <taxon>Sphaerophragmiaceae</taxon>
        <taxon>Austropuccinia</taxon>
    </lineage>
</organism>
<evidence type="ECO:0000256" key="5">
    <source>
        <dbReference type="ARBA" id="ARBA00022692"/>
    </source>
</evidence>
<dbReference type="EMBL" id="AVOT02033665">
    <property type="protein sequence ID" value="MBW0527606.1"/>
    <property type="molecule type" value="Genomic_DNA"/>
</dbReference>
<evidence type="ECO:0000256" key="10">
    <source>
        <dbReference type="RuleBase" id="RU361143"/>
    </source>
</evidence>
<evidence type="ECO:0000256" key="6">
    <source>
        <dbReference type="ARBA" id="ARBA00022729"/>
    </source>
</evidence>
<name>A0A9Q3I2Y4_9BASI</name>
<evidence type="ECO:0000256" key="1">
    <source>
        <dbReference type="ARBA" id="ARBA00002791"/>
    </source>
</evidence>
<feature type="chain" id="PRO_5040536374" description="Dolichyl-diphosphooligosaccharide--protein glycosyltransferase subunit 1" evidence="10">
    <location>
        <begin position="22"/>
        <end position="514"/>
    </location>
</feature>
<comment type="subunit">
    <text evidence="10">Component of the oligosaccharyltransferase (OST) complex.</text>
</comment>
<dbReference type="OrthoDB" id="310030at2759"/>
<dbReference type="PANTHER" id="PTHR21049:SF0">
    <property type="entry name" value="DOLICHYL-DIPHOSPHOOLIGOSACCHARIDE--PROTEIN GLYCOSYLTRANSFERASE SUBUNIT 1"/>
    <property type="match status" value="1"/>
</dbReference>
<comment type="caution">
    <text evidence="11">The sequence shown here is derived from an EMBL/GenBank/DDBJ whole genome shotgun (WGS) entry which is preliminary data.</text>
</comment>
<evidence type="ECO:0000313" key="12">
    <source>
        <dbReference type="Proteomes" id="UP000765509"/>
    </source>
</evidence>
<dbReference type="PANTHER" id="PTHR21049">
    <property type="entry name" value="RIBOPHORIN I"/>
    <property type="match status" value="1"/>
</dbReference>
<evidence type="ECO:0000256" key="9">
    <source>
        <dbReference type="ARBA" id="ARBA00023136"/>
    </source>
</evidence>
<protein>
    <recommendedName>
        <fullName evidence="10">Dolichyl-diphosphooligosaccharide--protein glycosyltransferase subunit 1</fullName>
    </recommendedName>
</protein>
<dbReference type="AlphaFoldDB" id="A0A9Q3I2Y4"/>
<dbReference type="Pfam" id="PF04597">
    <property type="entry name" value="Ribophorin_I"/>
    <property type="match status" value="1"/>
</dbReference>
<comment type="function">
    <text evidence="1 10">Subunit of the oligosaccharyl transferase (OST) complex that catalyzes the initial transfer of a defined glycan (Glc(3)Man(9)GlcNAc(2) in eukaryotes) from the lipid carrier dolichol-pyrophosphate to an asparagine residue within an Asn-X-Ser/Thr consensus motif in nascent polypeptide chains, the first step in protein N-glycosylation. N-glycosylation occurs cotranslationally and the complex associates with the Sec61 complex at the channel-forming translocon complex that mediates protein translocation across the endoplasmic reticulum (ER). All subunits are required for a maximal enzyme activity.</text>
</comment>
<feature type="transmembrane region" description="Helical" evidence="10">
    <location>
        <begin position="489"/>
        <end position="508"/>
    </location>
</feature>
<feature type="signal peptide" evidence="10">
    <location>
        <begin position="1"/>
        <end position="21"/>
    </location>
</feature>
<proteinExistence type="inferred from homology"/>
<keyword evidence="8 10" id="KW-1133">Transmembrane helix</keyword>
<evidence type="ECO:0000256" key="3">
    <source>
        <dbReference type="ARBA" id="ARBA00004922"/>
    </source>
</evidence>
<comment type="subcellular location">
    <subcellularLocation>
        <location evidence="2 10">Endoplasmic reticulum membrane</location>
        <topology evidence="2 10">Single-pass type I membrane protein</topology>
    </subcellularLocation>
</comment>
<dbReference type="InterPro" id="IPR007676">
    <property type="entry name" value="Ribophorin_I"/>
</dbReference>
<keyword evidence="12" id="KW-1185">Reference proteome</keyword>
<keyword evidence="5 10" id="KW-0812">Transmembrane</keyword>
<evidence type="ECO:0000313" key="11">
    <source>
        <dbReference type="EMBL" id="MBW0527606.1"/>
    </source>
</evidence>
<evidence type="ECO:0000256" key="8">
    <source>
        <dbReference type="ARBA" id="ARBA00022989"/>
    </source>
</evidence>
<keyword evidence="9 10" id="KW-0472">Membrane</keyword>
<keyword evidence="7 10" id="KW-0256">Endoplasmic reticulum</keyword>
<comment type="similarity">
    <text evidence="4 10">Belongs to the OST1 family.</text>
</comment>
<reference evidence="11" key="1">
    <citation type="submission" date="2021-03" db="EMBL/GenBank/DDBJ databases">
        <title>Draft genome sequence of rust myrtle Austropuccinia psidii MF-1, a brazilian biotype.</title>
        <authorList>
            <person name="Quecine M.C."/>
            <person name="Pachon D.M.R."/>
            <person name="Bonatelli M.L."/>
            <person name="Correr F.H."/>
            <person name="Franceschini L.M."/>
            <person name="Leite T.F."/>
            <person name="Margarido G.R.A."/>
            <person name="Almeida C.A."/>
            <person name="Ferrarezi J.A."/>
            <person name="Labate C.A."/>
        </authorList>
    </citation>
    <scope>NUCLEOTIDE SEQUENCE</scope>
    <source>
        <strain evidence="11">MF-1</strain>
    </source>
</reference>
<accession>A0A9Q3I2Y4</accession>
<dbReference type="GO" id="GO:0018279">
    <property type="term" value="P:protein N-linked glycosylation via asparagine"/>
    <property type="evidence" value="ECO:0007669"/>
    <property type="project" value="TreeGrafter"/>
</dbReference>
<evidence type="ECO:0000256" key="4">
    <source>
        <dbReference type="ARBA" id="ARBA00008905"/>
    </source>
</evidence>
<keyword evidence="6 10" id="KW-0732">Signal</keyword>
<gene>
    <name evidence="11" type="ORF">O181_067321</name>
</gene>
<dbReference type="GO" id="GO:0008250">
    <property type="term" value="C:oligosaccharyltransferase complex"/>
    <property type="evidence" value="ECO:0007669"/>
    <property type="project" value="UniProtKB-UniRule"/>
</dbReference>
<evidence type="ECO:0000256" key="2">
    <source>
        <dbReference type="ARBA" id="ARBA00004115"/>
    </source>
</evidence>
<comment type="pathway">
    <text evidence="3 10">Protein modification; protein glycosylation.</text>
</comment>